<dbReference type="Proteomes" id="UP000078284">
    <property type="component" value="Chromosome 1"/>
</dbReference>
<reference evidence="2" key="1">
    <citation type="journal article" date="2016" name="Proc. Natl. Acad. Sci. U.S.A.">
        <title>Chromosome-level assembly of Arabidopsis thaliana Ler reveals the extent of translocation and inversion polymorphisms.</title>
        <authorList>
            <person name="Zapata L."/>
            <person name="Ding J."/>
            <person name="Willing E.M."/>
            <person name="Hartwig B."/>
            <person name="Bezdan D."/>
            <person name="Jiao W.B."/>
            <person name="Patel V."/>
            <person name="Velikkakam James G."/>
            <person name="Koornneef M."/>
            <person name="Ossowski S."/>
            <person name="Schneeberger K."/>
        </authorList>
    </citation>
    <scope>NUCLEOTIDE SEQUENCE [LARGE SCALE GENOMIC DNA]</scope>
    <source>
        <strain evidence="2">cv. Landsberg erecta</strain>
    </source>
</reference>
<accession>A0A178WDK3</accession>
<comment type="caution">
    <text evidence="1">The sequence shown here is derived from an EMBL/GenBank/DDBJ whole genome shotgun (WGS) entry which is preliminary data.</text>
</comment>
<organism evidence="1 2">
    <name type="scientific">Arabidopsis thaliana</name>
    <name type="common">Mouse-ear cress</name>
    <dbReference type="NCBI Taxonomy" id="3702"/>
    <lineage>
        <taxon>Eukaryota</taxon>
        <taxon>Viridiplantae</taxon>
        <taxon>Streptophyta</taxon>
        <taxon>Embryophyta</taxon>
        <taxon>Tracheophyta</taxon>
        <taxon>Spermatophyta</taxon>
        <taxon>Magnoliopsida</taxon>
        <taxon>eudicotyledons</taxon>
        <taxon>Gunneridae</taxon>
        <taxon>Pentapetalae</taxon>
        <taxon>rosids</taxon>
        <taxon>malvids</taxon>
        <taxon>Brassicales</taxon>
        <taxon>Brassicaceae</taxon>
        <taxon>Camelineae</taxon>
        <taxon>Arabidopsis</taxon>
    </lineage>
</organism>
<name>A0A178WDK3_ARATH</name>
<protein>
    <submittedName>
        <fullName evidence="1">Uncharacterized protein</fullName>
    </submittedName>
</protein>
<evidence type="ECO:0000313" key="2">
    <source>
        <dbReference type="Proteomes" id="UP000078284"/>
    </source>
</evidence>
<dbReference type="AlphaFoldDB" id="A0A178WDK3"/>
<gene>
    <name evidence="1" type="ordered locus">AXX17_At1g36100</name>
</gene>
<evidence type="ECO:0000313" key="1">
    <source>
        <dbReference type="EMBL" id="OAP16500.1"/>
    </source>
</evidence>
<dbReference type="EMBL" id="LUHQ01000001">
    <property type="protein sequence ID" value="OAP16500.1"/>
    <property type="molecule type" value="Genomic_DNA"/>
</dbReference>
<sequence>MIFISYISLHLDSSSNTPIDQSSLATSHSYCLHSCIATYLTIYQCLVSYIKKTGIELEMHGWDYEKPINPDYIRLNGMCEVTELLKCPKSWKFKFITRNLRGYKVYSSVGLEILKGQRQA</sequence>
<proteinExistence type="predicted"/>